<dbReference type="InterPro" id="IPR008514">
    <property type="entry name" value="T6SS_Hcp"/>
</dbReference>
<dbReference type="Pfam" id="PF05638">
    <property type="entry name" value="T6SS_HCP"/>
    <property type="match status" value="1"/>
</dbReference>
<proteinExistence type="predicted"/>
<feature type="compositionally biased region" description="Polar residues" evidence="1">
    <location>
        <begin position="139"/>
        <end position="149"/>
    </location>
</feature>
<name>A0ABT0RBT2_9SPHN</name>
<dbReference type="EMBL" id="JAMGBC010000001">
    <property type="protein sequence ID" value="MCL6677709.1"/>
    <property type="molecule type" value="Genomic_DNA"/>
</dbReference>
<sequence>MTPASSRLSRLVIATAAAVIAAVPALAEPALLKLGDVKGEATDDKHKGEIEIESFSWGAAADQPPDVATSDPQEGGEIATVAGHAAAGDTSDPQEGGQVYSADPQEGGQVAVAGRKAGGTQTETLERATSRGERVKSVIPQQSITTPRDSASGLATGKRQHMPIRMRQGSVELTMPEGVCVAGAHYPAVTLRSGDQAYEMRDVTVASCTPVATAKGKKDKAKLDYMVVKMETVFITG</sequence>
<comment type="caution">
    <text evidence="3">The sequence shown here is derived from an EMBL/GenBank/DDBJ whole genome shotgun (WGS) entry which is preliminary data.</text>
</comment>
<dbReference type="SUPFAM" id="SSF141452">
    <property type="entry name" value="Hcp1-like"/>
    <property type="match status" value="1"/>
</dbReference>
<gene>
    <name evidence="3" type="ORF">LZ519_00015</name>
</gene>
<protein>
    <submittedName>
        <fullName evidence="3">Type VI secretion system tube protein Hcp</fullName>
    </submittedName>
</protein>
<feature type="compositionally biased region" description="Basic and acidic residues" evidence="1">
    <location>
        <begin position="124"/>
        <end position="133"/>
    </location>
</feature>
<reference evidence="3" key="1">
    <citation type="submission" date="2022-05" db="EMBL/GenBank/DDBJ databases">
        <authorList>
            <person name="Jo J.-H."/>
            <person name="Im W.-T."/>
        </authorList>
    </citation>
    <scope>NUCLEOTIDE SEQUENCE</scope>
    <source>
        <strain evidence="3">RG327</strain>
    </source>
</reference>
<dbReference type="Gene3D" id="2.30.110.20">
    <property type="entry name" value="Hcp1-like"/>
    <property type="match status" value="1"/>
</dbReference>
<evidence type="ECO:0000256" key="2">
    <source>
        <dbReference type="SAM" id="SignalP"/>
    </source>
</evidence>
<feature type="signal peptide" evidence="2">
    <location>
        <begin position="1"/>
        <end position="27"/>
    </location>
</feature>
<keyword evidence="2" id="KW-0732">Signal</keyword>
<evidence type="ECO:0000313" key="3">
    <source>
        <dbReference type="EMBL" id="MCL6677709.1"/>
    </source>
</evidence>
<accession>A0ABT0RBT2</accession>
<feature type="region of interest" description="Disordered" evidence="1">
    <location>
        <begin position="139"/>
        <end position="159"/>
    </location>
</feature>
<dbReference type="Proteomes" id="UP001165343">
    <property type="component" value="Unassembled WGS sequence"/>
</dbReference>
<evidence type="ECO:0000313" key="4">
    <source>
        <dbReference type="Proteomes" id="UP001165343"/>
    </source>
</evidence>
<dbReference type="InterPro" id="IPR036624">
    <property type="entry name" value="Hcp1-lik_sf"/>
</dbReference>
<evidence type="ECO:0000256" key="1">
    <source>
        <dbReference type="SAM" id="MobiDB-lite"/>
    </source>
</evidence>
<feature type="region of interest" description="Disordered" evidence="1">
    <location>
        <begin position="114"/>
        <end position="133"/>
    </location>
</feature>
<feature type="chain" id="PRO_5045956059" evidence="2">
    <location>
        <begin position="28"/>
        <end position="237"/>
    </location>
</feature>
<keyword evidence="4" id="KW-1185">Reference proteome</keyword>
<dbReference type="RefSeq" id="WP_249866707.1">
    <property type="nucleotide sequence ID" value="NZ_JAMGBC010000001.1"/>
</dbReference>
<organism evidence="3 4">
    <name type="scientific">Sphingomonas anseongensis</name>
    <dbReference type="NCBI Taxonomy" id="2908207"/>
    <lineage>
        <taxon>Bacteria</taxon>
        <taxon>Pseudomonadati</taxon>
        <taxon>Pseudomonadota</taxon>
        <taxon>Alphaproteobacteria</taxon>
        <taxon>Sphingomonadales</taxon>
        <taxon>Sphingomonadaceae</taxon>
        <taxon>Sphingomonas</taxon>
    </lineage>
</organism>